<proteinExistence type="predicted"/>
<sequence>MEYEDEDYPMRQALQNPVILQQIFKNGSGSLRNLRLVCHLWNEIAVSLPQPILRLGLYKRPYPWHSDSSGKVDCCSGTPFQLFCLKMEPKLARRIIEYGCKNQDKHPPLLRIAGASSRLLHICDKFSQYVEDLTITFANEDLISTLYETVENRCPNLKRLEICLQTDEMNNFDDKIIYSASQFAISWPKLTSVKILDMTGQARFLQMTQCILYSTPNLKYFCYHGKKYPDLSQNLNVKRIKVDLRKMRASEIPCCNGPHGLNKMLDQVKDRLQVLCVQNDMFDDDLYNDSSDDDMDDDPIKTEAGRIAFKIPKMKNLKEFRNERLDAFSCGANLQDICAARLPALETLEISKLHHCELDDLLRNIIQKKGYFSGVKVLHLSCVRDPELIIRLKTPFPNLENLTIVQFGIDENVPFTNVGTVLRSCNSLGLKSLTLDVSIEDIQLSNFIQCFSNCEKLLISGLKTLEIIENGVDDDLDMLVDGVAQMKQILLQMNSFENTIIRGIQFKEATWKWVEAFIQENKIPVIFHC</sequence>
<gene>
    <name evidence="1" type="ORF">Fcan01_10786</name>
</gene>
<dbReference type="SUPFAM" id="SSF52047">
    <property type="entry name" value="RNI-like"/>
    <property type="match status" value="1"/>
</dbReference>
<evidence type="ECO:0008006" key="3">
    <source>
        <dbReference type="Google" id="ProtNLM"/>
    </source>
</evidence>
<organism evidence="1 2">
    <name type="scientific">Folsomia candida</name>
    <name type="common">Springtail</name>
    <dbReference type="NCBI Taxonomy" id="158441"/>
    <lineage>
        <taxon>Eukaryota</taxon>
        <taxon>Metazoa</taxon>
        <taxon>Ecdysozoa</taxon>
        <taxon>Arthropoda</taxon>
        <taxon>Hexapoda</taxon>
        <taxon>Collembola</taxon>
        <taxon>Entomobryomorpha</taxon>
        <taxon>Isotomoidea</taxon>
        <taxon>Isotomidae</taxon>
        <taxon>Proisotominae</taxon>
        <taxon>Folsomia</taxon>
    </lineage>
</organism>
<comment type="caution">
    <text evidence="1">The sequence shown here is derived from an EMBL/GenBank/DDBJ whole genome shotgun (WGS) entry which is preliminary data.</text>
</comment>
<keyword evidence="2" id="KW-1185">Reference proteome</keyword>
<protein>
    <recommendedName>
        <fullName evidence="3">F-box domain-containing protein</fullName>
    </recommendedName>
</protein>
<dbReference type="InterPro" id="IPR032675">
    <property type="entry name" value="LRR_dom_sf"/>
</dbReference>
<dbReference type="AlphaFoldDB" id="A0A226EA18"/>
<evidence type="ECO:0000313" key="1">
    <source>
        <dbReference type="EMBL" id="OXA54482.1"/>
    </source>
</evidence>
<evidence type="ECO:0000313" key="2">
    <source>
        <dbReference type="Proteomes" id="UP000198287"/>
    </source>
</evidence>
<dbReference type="Proteomes" id="UP000198287">
    <property type="component" value="Unassembled WGS sequence"/>
</dbReference>
<name>A0A226EA18_FOLCA</name>
<reference evidence="1 2" key="1">
    <citation type="submission" date="2015-12" db="EMBL/GenBank/DDBJ databases">
        <title>The genome of Folsomia candida.</title>
        <authorList>
            <person name="Faddeeva A."/>
            <person name="Derks M.F."/>
            <person name="Anvar Y."/>
            <person name="Smit S."/>
            <person name="Van Straalen N."/>
            <person name="Roelofs D."/>
        </authorList>
    </citation>
    <scope>NUCLEOTIDE SEQUENCE [LARGE SCALE GENOMIC DNA]</scope>
    <source>
        <strain evidence="1 2">VU population</strain>
        <tissue evidence="1">Whole body</tissue>
    </source>
</reference>
<dbReference type="Gene3D" id="3.80.10.10">
    <property type="entry name" value="Ribonuclease Inhibitor"/>
    <property type="match status" value="1"/>
</dbReference>
<dbReference type="EMBL" id="LNIX01000005">
    <property type="protein sequence ID" value="OXA54482.1"/>
    <property type="molecule type" value="Genomic_DNA"/>
</dbReference>
<accession>A0A226EA18</accession>